<dbReference type="Pfam" id="PF00528">
    <property type="entry name" value="BPD_transp_1"/>
    <property type="match status" value="1"/>
</dbReference>
<sequence length="273" mass="30538">MLAIPDKKYMKKTSRVAIVIDLLKFFALSGLLIWLMARGTTHSGYHWQWYRVPQFLFTVRNGKFAAGPLLQGLGVTLRIAGISLISAMLFGFLAAIFRLSHSFTARAVARVYLELIRNTPLLIQLFCIYFVIAPVLDMGAFSSAVLALSLFEGAYASEILRAGILSIHKGQWEAAYSLGISTPDMYRYIILPQAFRRILPPLASQAISLIKDSALVSTIAIYDLTMRGQAIVAETFLTFEIWFTVAAMYLLLTVSLSFFIHWLEKAMHKGASR</sequence>
<protein>
    <submittedName>
        <fullName evidence="11">Polar amino acid ABC transporter, inner membrane subunit</fullName>
    </submittedName>
</protein>
<feature type="transmembrane region" description="Helical" evidence="9">
    <location>
        <begin position="241"/>
        <end position="263"/>
    </location>
</feature>
<dbReference type="InterPro" id="IPR035906">
    <property type="entry name" value="MetI-like_sf"/>
</dbReference>
<organism evidence="11">
    <name type="scientific">Candidatus Moduliflexus flocculans</name>
    <dbReference type="NCBI Taxonomy" id="1499966"/>
    <lineage>
        <taxon>Bacteria</taxon>
        <taxon>Candidatus Moduliflexota</taxon>
        <taxon>Candidatus Moduliflexia</taxon>
        <taxon>Candidatus Moduliflexales</taxon>
        <taxon>Candidatus Moduliflexaceae</taxon>
    </lineage>
</organism>
<dbReference type="SUPFAM" id="SSF161098">
    <property type="entry name" value="MetI-like"/>
    <property type="match status" value="1"/>
</dbReference>
<dbReference type="PANTHER" id="PTHR30614">
    <property type="entry name" value="MEMBRANE COMPONENT OF AMINO ACID ABC TRANSPORTER"/>
    <property type="match status" value="1"/>
</dbReference>
<comment type="similarity">
    <text evidence="2">Belongs to the binding-protein-dependent transport system permease family. HisMQ subfamily.</text>
</comment>
<keyword evidence="12" id="KW-1185">Reference proteome</keyword>
<keyword evidence="3 9" id="KW-0813">Transport</keyword>
<feature type="transmembrane region" description="Helical" evidence="9">
    <location>
        <begin position="121"/>
        <end position="151"/>
    </location>
</feature>
<evidence type="ECO:0000313" key="12">
    <source>
        <dbReference type="Proteomes" id="UP000030700"/>
    </source>
</evidence>
<dbReference type="InterPro" id="IPR043429">
    <property type="entry name" value="ArtM/GltK/GlnP/TcyL/YhdX-like"/>
</dbReference>
<dbReference type="CDD" id="cd06261">
    <property type="entry name" value="TM_PBP2"/>
    <property type="match status" value="1"/>
</dbReference>
<evidence type="ECO:0000256" key="7">
    <source>
        <dbReference type="ARBA" id="ARBA00022989"/>
    </source>
</evidence>
<keyword evidence="4" id="KW-1003">Cell membrane</keyword>
<accession>A0A0S6VRK3</accession>
<dbReference type="FunFam" id="1.10.3720.10:FF:000033">
    <property type="entry name" value="Polar amino acid ABC transporter permease"/>
    <property type="match status" value="1"/>
</dbReference>
<evidence type="ECO:0000256" key="1">
    <source>
        <dbReference type="ARBA" id="ARBA00004651"/>
    </source>
</evidence>
<keyword evidence="5 9" id="KW-0812">Transmembrane</keyword>
<proteinExistence type="inferred from homology"/>
<evidence type="ECO:0000256" key="5">
    <source>
        <dbReference type="ARBA" id="ARBA00022692"/>
    </source>
</evidence>
<gene>
    <name evidence="11" type="ORF">U14_01203</name>
</gene>
<comment type="subcellular location">
    <subcellularLocation>
        <location evidence="1 9">Cell membrane</location>
        <topology evidence="1 9">Multi-pass membrane protein</topology>
    </subcellularLocation>
</comment>
<dbReference type="InterPro" id="IPR000515">
    <property type="entry name" value="MetI-like"/>
</dbReference>
<evidence type="ECO:0000256" key="3">
    <source>
        <dbReference type="ARBA" id="ARBA00022448"/>
    </source>
</evidence>
<dbReference type="STRING" id="1499966.U14_01203"/>
<evidence type="ECO:0000256" key="4">
    <source>
        <dbReference type="ARBA" id="ARBA00022475"/>
    </source>
</evidence>
<keyword evidence="6" id="KW-0029">Amino-acid transport</keyword>
<evidence type="ECO:0000313" key="11">
    <source>
        <dbReference type="EMBL" id="GAK49978.1"/>
    </source>
</evidence>
<dbReference type="PROSITE" id="PS50928">
    <property type="entry name" value="ABC_TM1"/>
    <property type="match status" value="1"/>
</dbReference>
<evidence type="ECO:0000256" key="8">
    <source>
        <dbReference type="ARBA" id="ARBA00023136"/>
    </source>
</evidence>
<dbReference type="GO" id="GO:0006865">
    <property type="term" value="P:amino acid transport"/>
    <property type="evidence" value="ECO:0007669"/>
    <property type="project" value="UniProtKB-KW"/>
</dbReference>
<evidence type="ECO:0000256" key="6">
    <source>
        <dbReference type="ARBA" id="ARBA00022970"/>
    </source>
</evidence>
<evidence type="ECO:0000259" key="10">
    <source>
        <dbReference type="PROSITE" id="PS50928"/>
    </source>
</evidence>
<keyword evidence="8 9" id="KW-0472">Membrane</keyword>
<evidence type="ECO:0000256" key="2">
    <source>
        <dbReference type="ARBA" id="ARBA00010072"/>
    </source>
</evidence>
<dbReference type="HOGENOM" id="CLU_019602_1_2_0"/>
<feature type="domain" description="ABC transmembrane type-1" evidence="10">
    <location>
        <begin position="73"/>
        <end position="260"/>
    </location>
</feature>
<dbReference type="PANTHER" id="PTHR30614:SF20">
    <property type="entry name" value="GLUTAMINE TRANSPORT SYSTEM PERMEASE PROTEIN GLNP"/>
    <property type="match status" value="1"/>
</dbReference>
<name>A0A0S6VRK3_9BACT</name>
<reference evidence="11" key="1">
    <citation type="journal article" date="2015" name="PeerJ">
        <title>First genomic representation of candidate bacterial phylum KSB3 points to enhanced environmental sensing as a trigger of wastewater bulking.</title>
        <authorList>
            <person name="Sekiguchi Y."/>
            <person name="Ohashi A."/>
            <person name="Parks D.H."/>
            <person name="Yamauchi T."/>
            <person name="Tyson G.W."/>
            <person name="Hugenholtz P."/>
        </authorList>
    </citation>
    <scope>NUCLEOTIDE SEQUENCE [LARGE SCALE GENOMIC DNA]</scope>
</reference>
<dbReference type="Proteomes" id="UP000030700">
    <property type="component" value="Unassembled WGS sequence"/>
</dbReference>
<dbReference type="GO" id="GO:0043190">
    <property type="term" value="C:ATP-binding cassette (ABC) transporter complex"/>
    <property type="evidence" value="ECO:0007669"/>
    <property type="project" value="InterPro"/>
</dbReference>
<dbReference type="EMBL" id="DF820455">
    <property type="protein sequence ID" value="GAK49978.1"/>
    <property type="molecule type" value="Genomic_DNA"/>
</dbReference>
<dbReference type="InterPro" id="IPR010065">
    <property type="entry name" value="AA_ABC_transptr_permease_3TM"/>
</dbReference>
<keyword evidence="7 9" id="KW-1133">Transmembrane helix</keyword>
<dbReference type="GO" id="GO:0022857">
    <property type="term" value="F:transmembrane transporter activity"/>
    <property type="evidence" value="ECO:0007669"/>
    <property type="project" value="InterPro"/>
</dbReference>
<dbReference type="Gene3D" id="1.10.3720.10">
    <property type="entry name" value="MetI-like"/>
    <property type="match status" value="1"/>
</dbReference>
<dbReference type="AlphaFoldDB" id="A0A0S6VRK3"/>
<evidence type="ECO:0000256" key="9">
    <source>
        <dbReference type="RuleBase" id="RU363032"/>
    </source>
</evidence>
<feature type="transmembrane region" description="Helical" evidence="9">
    <location>
        <begin position="16"/>
        <end position="37"/>
    </location>
</feature>
<dbReference type="NCBIfam" id="TIGR01726">
    <property type="entry name" value="HEQRo_perm_3TM"/>
    <property type="match status" value="1"/>
</dbReference>
<feature type="transmembrane region" description="Helical" evidence="9">
    <location>
        <begin position="79"/>
        <end position="100"/>
    </location>
</feature>